<evidence type="ECO:0000313" key="4">
    <source>
        <dbReference type="Proteomes" id="UP000226192"/>
    </source>
</evidence>
<dbReference type="EMBL" id="NJET01000093">
    <property type="protein sequence ID" value="PHH61744.1"/>
    <property type="molecule type" value="Genomic_DNA"/>
</dbReference>
<accession>A0A2C5Y466</accession>
<reference evidence="3 4" key="1">
    <citation type="submission" date="2017-06" db="EMBL/GenBank/DDBJ databases">
        <title>Ant-infecting Ophiocordyceps genomes reveal a high diversity of potential behavioral manipulation genes and a possible major role for enterotoxins.</title>
        <authorList>
            <person name="De Bekker C."/>
            <person name="Evans H.C."/>
            <person name="Brachmann A."/>
            <person name="Hughes D.P."/>
        </authorList>
    </citation>
    <scope>NUCLEOTIDE SEQUENCE [LARGE SCALE GENOMIC DNA]</scope>
    <source>
        <strain evidence="3 4">Map64</strain>
    </source>
</reference>
<organism evidence="3 4">
    <name type="scientific">Ophiocordyceps australis</name>
    <dbReference type="NCBI Taxonomy" id="1399860"/>
    <lineage>
        <taxon>Eukaryota</taxon>
        <taxon>Fungi</taxon>
        <taxon>Dikarya</taxon>
        <taxon>Ascomycota</taxon>
        <taxon>Pezizomycotina</taxon>
        <taxon>Sordariomycetes</taxon>
        <taxon>Hypocreomycetidae</taxon>
        <taxon>Hypocreales</taxon>
        <taxon>Ophiocordycipitaceae</taxon>
        <taxon>Ophiocordyceps</taxon>
    </lineage>
</organism>
<sequence length="186" mass="20649">MKLLAVVGLSFVLVAHALPGRFPRDESSTNNPVGVEPQAESDEWTYDSDDGYYHEDEYDHGHEQHGHSADAIYFDDSDPYGDTDVPAEPYHAVEWINDEHEEHNEHANAAQPASSQLRAKVAYKASDRPVIRRSTNQRGESPRDKSKPGQPTSKPRSSAVSIRHNQSGRMGGSTSSRMPTPERPTT</sequence>
<evidence type="ECO:0000256" key="1">
    <source>
        <dbReference type="SAM" id="MobiDB-lite"/>
    </source>
</evidence>
<evidence type="ECO:0000256" key="2">
    <source>
        <dbReference type="SAM" id="SignalP"/>
    </source>
</evidence>
<dbReference type="AlphaFoldDB" id="A0A2C5Y466"/>
<feature type="region of interest" description="Disordered" evidence="1">
    <location>
        <begin position="21"/>
        <end position="186"/>
    </location>
</feature>
<feature type="compositionally biased region" description="Basic and acidic residues" evidence="1">
    <location>
        <begin position="51"/>
        <end position="68"/>
    </location>
</feature>
<feature type="compositionally biased region" description="Acidic residues" evidence="1">
    <location>
        <begin position="39"/>
        <end position="50"/>
    </location>
</feature>
<feature type="chain" id="PRO_5013242652" evidence="2">
    <location>
        <begin position="18"/>
        <end position="186"/>
    </location>
</feature>
<feature type="compositionally biased region" description="Basic and acidic residues" evidence="1">
    <location>
        <begin position="97"/>
        <end position="106"/>
    </location>
</feature>
<evidence type="ECO:0000313" key="3">
    <source>
        <dbReference type="EMBL" id="PHH61744.1"/>
    </source>
</evidence>
<feature type="compositionally biased region" description="Polar residues" evidence="1">
    <location>
        <begin position="149"/>
        <end position="165"/>
    </location>
</feature>
<proteinExistence type="predicted"/>
<feature type="signal peptide" evidence="2">
    <location>
        <begin position="1"/>
        <end position="17"/>
    </location>
</feature>
<name>A0A2C5Y466_9HYPO</name>
<dbReference type="Proteomes" id="UP000226192">
    <property type="component" value="Unassembled WGS sequence"/>
</dbReference>
<comment type="caution">
    <text evidence="3">The sequence shown here is derived from an EMBL/GenBank/DDBJ whole genome shotgun (WGS) entry which is preliminary data.</text>
</comment>
<gene>
    <name evidence="3" type="ORF">CDD81_7991</name>
</gene>
<keyword evidence="4" id="KW-1185">Reference proteome</keyword>
<dbReference type="OrthoDB" id="10642355at2759"/>
<protein>
    <submittedName>
        <fullName evidence="3">Uncharacterized protein</fullName>
    </submittedName>
</protein>
<keyword evidence="2" id="KW-0732">Signal</keyword>